<gene>
    <name evidence="4" type="ORF">JBS370_LOCUS30116</name>
</gene>
<dbReference type="Proteomes" id="UP000663836">
    <property type="component" value="Unassembled WGS sequence"/>
</dbReference>
<evidence type="ECO:0000313" key="4">
    <source>
        <dbReference type="EMBL" id="CAF4070347.1"/>
    </source>
</evidence>
<accession>A0A819T4A4</accession>
<proteinExistence type="predicted"/>
<dbReference type="PANTHER" id="PTHR45641">
    <property type="entry name" value="TETRATRICOPEPTIDE REPEAT PROTEIN (AFU_ORTHOLOGUE AFUA_6G03870)"/>
    <property type="match status" value="1"/>
</dbReference>
<dbReference type="EMBL" id="CAJOBD010006788">
    <property type="protein sequence ID" value="CAF4070347.1"/>
    <property type="molecule type" value="Genomic_DNA"/>
</dbReference>
<dbReference type="Pfam" id="PF13424">
    <property type="entry name" value="TPR_12"/>
    <property type="match status" value="1"/>
</dbReference>
<evidence type="ECO:0000313" key="5">
    <source>
        <dbReference type="Proteomes" id="UP000663836"/>
    </source>
</evidence>
<dbReference type="SUPFAM" id="SSF48452">
    <property type="entry name" value="TPR-like"/>
    <property type="match status" value="1"/>
</dbReference>
<comment type="caution">
    <text evidence="4">The sequence shown here is derived from an EMBL/GenBank/DDBJ whole genome shotgun (WGS) entry which is preliminary data.</text>
</comment>
<dbReference type="PROSITE" id="PS50293">
    <property type="entry name" value="TPR_REGION"/>
    <property type="match status" value="2"/>
</dbReference>
<dbReference type="PANTHER" id="PTHR45641:SF1">
    <property type="entry name" value="AAA+ ATPASE DOMAIN-CONTAINING PROTEIN"/>
    <property type="match status" value="1"/>
</dbReference>
<dbReference type="PROSITE" id="PS50005">
    <property type="entry name" value="TPR"/>
    <property type="match status" value="2"/>
</dbReference>
<dbReference type="Pfam" id="PF00515">
    <property type="entry name" value="TPR_1"/>
    <property type="match status" value="1"/>
</dbReference>
<name>A0A819T4A4_9BILA</name>
<dbReference type="AlphaFoldDB" id="A0A819T4A4"/>
<dbReference type="InterPro" id="IPR019734">
    <property type="entry name" value="TPR_rpt"/>
</dbReference>
<feature type="repeat" description="TPR" evidence="3">
    <location>
        <begin position="60"/>
        <end position="93"/>
    </location>
</feature>
<evidence type="ECO:0000256" key="1">
    <source>
        <dbReference type="ARBA" id="ARBA00022737"/>
    </source>
</evidence>
<dbReference type="Gene3D" id="1.25.40.10">
    <property type="entry name" value="Tetratricopeptide repeat domain"/>
    <property type="match status" value="2"/>
</dbReference>
<dbReference type="SMART" id="SM00028">
    <property type="entry name" value="TPR"/>
    <property type="match status" value="3"/>
</dbReference>
<keyword evidence="2 3" id="KW-0802">TPR repeat</keyword>
<protein>
    <submittedName>
        <fullName evidence="4">Uncharacterized protein</fullName>
    </submittedName>
</protein>
<keyword evidence="1" id="KW-0677">Repeat</keyword>
<dbReference type="InterPro" id="IPR011990">
    <property type="entry name" value="TPR-like_helical_dom_sf"/>
</dbReference>
<evidence type="ECO:0000256" key="2">
    <source>
        <dbReference type="ARBA" id="ARBA00022803"/>
    </source>
</evidence>
<organism evidence="4 5">
    <name type="scientific">Rotaria sordida</name>
    <dbReference type="NCBI Taxonomy" id="392033"/>
    <lineage>
        <taxon>Eukaryota</taxon>
        <taxon>Metazoa</taxon>
        <taxon>Spiralia</taxon>
        <taxon>Gnathifera</taxon>
        <taxon>Rotifera</taxon>
        <taxon>Eurotatoria</taxon>
        <taxon>Bdelloidea</taxon>
        <taxon>Philodinida</taxon>
        <taxon>Philodinidae</taxon>
        <taxon>Rotaria</taxon>
    </lineage>
</organism>
<reference evidence="4" key="1">
    <citation type="submission" date="2021-02" db="EMBL/GenBank/DDBJ databases">
        <authorList>
            <person name="Nowell W R."/>
        </authorList>
    </citation>
    <scope>NUCLEOTIDE SEQUENCE</scope>
</reference>
<sequence>MHHININKWSTQHLYTASSYNSIGEIYRKQGNYNKALEYYDKALETLEIDSTVKAFAKKAVCYNNIGIVNQEQNQYKEALDFYIKAFKIRNDCLPNDETSLGMSYNNMGNAYYFLKLYADAIYHYQEALKIY</sequence>
<feature type="repeat" description="TPR" evidence="3">
    <location>
        <begin position="17"/>
        <end position="50"/>
    </location>
</feature>
<evidence type="ECO:0000256" key="3">
    <source>
        <dbReference type="PROSITE-ProRule" id="PRU00339"/>
    </source>
</evidence>